<dbReference type="GO" id="GO:0005886">
    <property type="term" value="C:plasma membrane"/>
    <property type="evidence" value="ECO:0007669"/>
    <property type="project" value="UniProtKB-SubCell"/>
</dbReference>
<evidence type="ECO:0000259" key="7">
    <source>
        <dbReference type="Pfam" id="PF03553"/>
    </source>
</evidence>
<evidence type="ECO:0000256" key="6">
    <source>
        <dbReference type="SAM" id="Phobius"/>
    </source>
</evidence>
<dbReference type="Pfam" id="PF03553">
    <property type="entry name" value="Na_H_antiporter"/>
    <property type="match status" value="1"/>
</dbReference>
<dbReference type="AlphaFoldDB" id="E4L823"/>
<keyword evidence="5 6" id="KW-0472">Membrane</keyword>
<feature type="transmembrane region" description="Helical" evidence="6">
    <location>
        <begin position="193"/>
        <end position="215"/>
    </location>
</feature>
<feature type="transmembrane region" description="Helical" evidence="6">
    <location>
        <begin position="302"/>
        <end position="318"/>
    </location>
</feature>
<feature type="transmembrane region" description="Helical" evidence="6">
    <location>
        <begin position="41"/>
        <end position="59"/>
    </location>
</feature>
<feature type="transmembrane region" description="Helical" evidence="6">
    <location>
        <begin position="18"/>
        <end position="35"/>
    </location>
</feature>
<feature type="transmembrane region" description="Helical" evidence="6">
    <location>
        <begin position="419"/>
        <end position="438"/>
    </location>
</feature>
<evidence type="ECO:0000256" key="4">
    <source>
        <dbReference type="ARBA" id="ARBA00022989"/>
    </source>
</evidence>
<feature type="transmembrane region" description="Helical" evidence="6">
    <location>
        <begin position="279"/>
        <end position="296"/>
    </location>
</feature>
<evidence type="ECO:0000313" key="8">
    <source>
        <dbReference type="EMBL" id="EFR43111.1"/>
    </source>
</evidence>
<feature type="transmembrane region" description="Helical" evidence="6">
    <location>
        <begin position="227"/>
        <end position="248"/>
    </location>
</feature>
<accession>E4L823</accession>
<protein>
    <submittedName>
        <fullName evidence="8">Na+/H+ antiporter family protein</fullName>
    </submittedName>
</protein>
<dbReference type="InterPro" id="IPR018461">
    <property type="entry name" value="Na/H_Antiport_NhaC-like_C"/>
</dbReference>
<feature type="domain" description="Na+/H+ antiporter NhaC-like C-terminal" evidence="7">
    <location>
        <begin position="194"/>
        <end position="479"/>
    </location>
</feature>
<evidence type="ECO:0000256" key="2">
    <source>
        <dbReference type="ARBA" id="ARBA00022475"/>
    </source>
</evidence>
<evidence type="ECO:0000256" key="5">
    <source>
        <dbReference type="ARBA" id="ARBA00023136"/>
    </source>
</evidence>
<organism evidence="8 9">
    <name type="scientific">Dialister micraerophilus UPII 345-E</name>
    <dbReference type="NCBI Taxonomy" id="910314"/>
    <lineage>
        <taxon>Bacteria</taxon>
        <taxon>Bacillati</taxon>
        <taxon>Bacillota</taxon>
        <taxon>Negativicutes</taxon>
        <taxon>Veillonellales</taxon>
        <taxon>Veillonellaceae</taxon>
        <taxon>Dialister</taxon>
    </lineage>
</organism>
<evidence type="ECO:0000256" key="1">
    <source>
        <dbReference type="ARBA" id="ARBA00004651"/>
    </source>
</evidence>
<feature type="transmembrane region" description="Helical" evidence="6">
    <location>
        <begin position="459"/>
        <end position="480"/>
    </location>
</feature>
<keyword evidence="4 6" id="KW-1133">Transmembrane helix</keyword>
<dbReference type="PANTHER" id="PTHR43478">
    <property type="entry name" value="NA+/H+ ANTIPORTER-RELATED"/>
    <property type="match status" value="1"/>
</dbReference>
<dbReference type="Proteomes" id="UP000004594">
    <property type="component" value="Unassembled WGS sequence"/>
</dbReference>
<gene>
    <name evidence="8" type="ORF">HMPREF9220_0869</name>
</gene>
<evidence type="ECO:0000256" key="3">
    <source>
        <dbReference type="ARBA" id="ARBA00022692"/>
    </source>
</evidence>
<reference evidence="8 9" key="1">
    <citation type="submission" date="2010-11" db="EMBL/GenBank/DDBJ databases">
        <authorList>
            <person name="Durkin A.S."/>
            <person name="Madupu R."/>
            <person name="Torralba M."/>
            <person name="Gillis M."/>
            <person name="Methe B."/>
            <person name="Sutton G."/>
            <person name="Nelson K.E."/>
        </authorList>
    </citation>
    <scope>NUCLEOTIDE SEQUENCE [LARGE SCALE GENOMIC DNA]</scope>
    <source>
        <strain evidence="8 9">UPII 345-E</strain>
    </source>
</reference>
<name>E4L823_9FIRM</name>
<dbReference type="eggNOG" id="COG1757">
    <property type="taxonomic scope" value="Bacteria"/>
</dbReference>
<dbReference type="OrthoDB" id="9762978at2"/>
<proteinExistence type="predicted"/>
<feature type="transmembrane region" description="Helical" evidence="6">
    <location>
        <begin position="330"/>
        <end position="351"/>
    </location>
</feature>
<feature type="transmembrane region" description="Helical" evidence="6">
    <location>
        <begin position="66"/>
        <end position="84"/>
    </location>
</feature>
<feature type="transmembrane region" description="Helical" evidence="6">
    <location>
        <begin position="100"/>
        <end position="117"/>
    </location>
</feature>
<keyword evidence="2" id="KW-1003">Cell membrane</keyword>
<dbReference type="EMBL" id="AENT01000010">
    <property type="protein sequence ID" value="EFR43111.1"/>
    <property type="molecule type" value="Genomic_DNA"/>
</dbReference>
<comment type="caution">
    <text evidence="8">The sequence shown here is derived from an EMBL/GenBank/DDBJ whole genome shotgun (WGS) entry which is preliminary data.</text>
</comment>
<comment type="subcellular location">
    <subcellularLocation>
        <location evidence="1">Cell membrane</location>
        <topology evidence="1">Multi-pass membrane protein</topology>
    </subcellularLocation>
</comment>
<dbReference type="RefSeq" id="WP_007554183.1">
    <property type="nucleotide sequence ID" value="NZ_AENT01000010.1"/>
</dbReference>
<keyword evidence="3 6" id="KW-0812">Transmembrane</keyword>
<evidence type="ECO:0000313" key="9">
    <source>
        <dbReference type="Proteomes" id="UP000004594"/>
    </source>
</evidence>
<dbReference type="PANTHER" id="PTHR43478:SF1">
    <property type="entry name" value="NA+_H+ ANTIPORTER NHAC-LIKE C-TERMINAL DOMAIN-CONTAINING PROTEIN"/>
    <property type="match status" value="1"/>
</dbReference>
<sequence length="481" mass="53598">MRAVFKKFMDENTVLHRWISYGFTMLLILATAYFTPGQEKLAGNAGTWVVLFILFYTLLTRRILETLIFANVLGLAMIHGFGFIDGFKEQLFKTMSGEDFIWIVLLCCSLNVFNKFLNKTGALGAFAGVIKSRVKSEKQLNMATWLLQFPLFFDDYMTMAIGGSIMAPMYDEMKVPREEGAYLIHTLAEPLRVLFPITSWAAFMSGCFISTGIVSESEGMMAFIRSIPFNFYAMISIVGTFLFAAGILPKIGGLKKPDPSQYIEFAEAEDVSEDKKRGTLWDFFIPILFLVVMFFYFDFDTVSSMVVVIPVTVGYYLLRGIMGASDVEECLVSGFSEFMSLIILFCASYMLNDVLTGLGYIDYLAETVRQFVNPNLLPVLVFIVFCISECIMSLNWGLILITFPILVPVAAAIGANPYMVAAAIVSAGCFGCNMCYICDYTMLSSSVFGLKAGYHASTCVPYSIIFAVITAVFYLIAGFIF</sequence>